<evidence type="ECO:0000256" key="1">
    <source>
        <dbReference type="ARBA" id="ARBA00023157"/>
    </source>
</evidence>
<dbReference type="KEGG" id="tva:4772567"/>
<name>A2DY99_TRIV3</name>
<protein>
    <submittedName>
        <fullName evidence="3">Surfactant B protein, putative</fullName>
    </submittedName>
</protein>
<dbReference type="InterPro" id="IPR011001">
    <property type="entry name" value="Saposin-like"/>
</dbReference>
<dbReference type="VEuPathDB" id="TrichDB:TVAGG3_0281530"/>
<organism evidence="3 4">
    <name type="scientific">Trichomonas vaginalis (strain ATCC PRA-98 / G3)</name>
    <dbReference type="NCBI Taxonomy" id="412133"/>
    <lineage>
        <taxon>Eukaryota</taxon>
        <taxon>Metamonada</taxon>
        <taxon>Parabasalia</taxon>
        <taxon>Trichomonadida</taxon>
        <taxon>Trichomonadidae</taxon>
        <taxon>Trichomonas</taxon>
    </lineage>
</organism>
<reference evidence="3" key="2">
    <citation type="journal article" date="2007" name="Science">
        <title>Draft genome sequence of the sexually transmitted pathogen Trichomonas vaginalis.</title>
        <authorList>
            <person name="Carlton J.M."/>
            <person name="Hirt R.P."/>
            <person name="Silva J.C."/>
            <person name="Delcher A.L."/>
            <person name="Schatz M."/>
            <person name="Zhao Q."/>
            <person name="Wortman J.R."/>
            <person name="Bidwell S.L."/>
            <person name="Alsmark U.C.M."/>
            <person name="Besteiro S."/>
            <person name="Sicheritz-Ponten T."/>
            <person name="Noel C.J."/>
            <person name="Dacks J.B."/>
            <person name="Foster P.G."/>
            <person name="Simillion C."/>
            <person name="Van de Peer Y."/>
            <person name="Miranda-Saavedra D."/>
            <person name="Barton G.J."/>
            <person name="Westrop G.D."/>
            <person name="Mueller S."/>
            <person name="Dessi D."/>
            <person name="Fiori P.L."/>
            <person name="Ren Q."/>
            <person name="Paulsen I."/>
            <person name="Zhang H."/>
            <person name="Bastida-Corcuera F.D."/>
            <person name="Simoes-Barbosa A."/>
            <person name="Brown M.T."/>
            <person name="Hayes R.D."/>
            <person name="Mukherjee M."/>
            <person name="Okumura C.Y."/>
            <person name="Schneider R."/>
            <person name="Smith A.J."/>
            <person name="Vanacova S."/>
            <person name="Villalvazo M."/>
            <person name="Haas B.J."/>
            <person name="Pertea M."/>
            <person name="Feldblyum T.V."/>
            <person name="Utterback T.R."/>
            <person name="Shu C.L."/>
            <person name="Osoegawa K."/>
            <person name="de Jong P.J."/>
            <person name="Hrdy I."/>
            <person name="Horvathova L."/>
            <person name="Zubacova Z."/>
            <person name="Dolezal P."/>
            <person name="Malik S.B."/>
            <person name="Logsdon J.M. Jr."/>
            <person name="Henze K."/>
            <person name="Gupta A."/>
            <person name="Wang C.C."/>
            <person name="Dunne R.L."/>
            <person name="Upcroft J.A."/>
            <person name="Upcroft P."/>
            <person name="White O."/>
            <person name="Salzberg S.L."/>
            <person name="Tang P."/>
            <person name="Chiu C.-H."/>
            <person name="Lee Y.-S."/>
            <person name="Embley T.M."/>
            <person name="Coombs G.H."/>
            <person name="Mottram J.C."/>
            <person name="Tachezy J."/>
            <person name="Fraser-Liggett C.M."/>
            <person name="Johnson P.J."/>
        </authorList>
    </citation>
    <scope>NUCLEOTIDE SEQUENCE [LARGE SCALE GENOMIC DNA]</scope>
    <source>
        <strain evidence="3">G3</strain>
    </source>
</reference>
<sequence>MFLFLFAASAASLKEKNGLTQCSICNILAENIEKGLERGIEESQIKQQLKENCDKLGILADACNIIVDQSFSKLIYFLRSGESGKAACRLIGACKPTAYYENQEDDFVE</sequence>
<keyword evidence="1" id="KW-1015">Disulfide bond</keyword>
<reference evidence="3" key="1">
    <citation type="submission" date="2006-10" db="EMBL/GenBank/DDBJ databases">
        <authorList>
            <person name="Amadeo P."/>
            <person name="Zhao Q."/>
            <person name="Wortman J."/>
            <person name="Fraser-Liggett C."/>
            <person name="Carlton J."/>
        </authorList>
    </citation>
    <scope>NUCLEOTIDE SEQUENCE</scope>
    <source>
        <strain evidence="3">G3</strain>
    </source>
</reference>
<dbReference type="SMR" id="A2DY99"/>
<accession>A2DY99</accession>
<proteinExistence type="predicted"/>
<dbReference type="SUPFAM" id="SSF47862">
    <property type="entry name" value="Saposin"/>
    <property type="match status" value="1"/>
</dbReference>
<dbReference type="AlphaFoldDB" id="A2DY99"/>
<dbReference type="InParanoid" id="A2DY99"/>
<dbReference type="Pfam" id="PF03489">
    <property type="entry name" value="SapB_2"/>
    <property type="match status" value="1"/>
</dbReference>
<gene>
    <name evidence="3" type="ORF">TVAG_393030</name>
</gene>
<dbReference type="InterPro" id="IPR008139">
    <property type="entry name" value="SaposinB_dom"/>
</dbReference>
<dbReference type="PROSITE" id="PS50015">
    <property type="entry name" value="SAP_B"/>
    <property type="match status" value="1"/>
</dbReference>
<dbReference type="SMART" id="SM00741">
    <property type="entry name" value="SapB"/>
    <property type="match status" value="1"/>
</dbReference>
<evidence type="ECO:0000313" key="4">
    <source>
        <dbReference type="Proteomes" id="UP000001542"/>
    </source>
</evidence>
<evidence type="ECO:0000313" key="3">
    <source>
        <dbReference type="EMBL" id="EAY14576.1"/>
    </source>
</evidence>
<dbReference type="EMBL" id="DS113268">
    <property type="protein sequence ID" value="EAY14576.1"/>
    <property type="molecule type" value="Genomic_DNA"/>
</dbReference>
<feature type="domain" description="Saposin B-type" evidence="2">
    <location>
        <begin position="18"/>
        <end position="98"/>
    </location>
</feature>
<dbReference type="RefSeq" id="XP_001326799.1">
    <property type="nucleotide sequence ID" value="XM_001326764.1"/>
</dbReference>
<dbReference type="InterPro" id="IPR008138">
    <property type="entry name" value="SapB_2"/>
</dbReference>
<dbReference type="Proteomes" id="UP000001542">
    <property type="component" value="Unassembled WGS sequence"/>
</dbReference>
<dbReference type="VEuPathDB" id="TrichDB:TVAG_393030"/>
<keyword evidence="4" id="KW-1185">Reference proteome</keyword>
<evidence type="ECO:0000259" key="2">
    <source>
        <dbReference type="PROSITE" id="PS50015"/>
    </source>
</evidence>
<dbReference type="Gene3D" id="1.10.225.10">
    <property type="entry name" value="Saposin-like"/>
    <property type="match status" value="1"/>
</dbReference>